<evidence type="ECO:0000313" key="3">
    <source>
        <dbReference type="Proteomes" id="UP001141552"/>
    </source>
</evidence>
<reference evidence="2" key="2">
    <citation type="journal article" date="2023" name="Plants (Basel)">
        <title>Annotation of the Turnera subulata (Passifloraceae) Draft Genome Reveals the S-Locus Evolved after the Divergence of Turneroideae from Passifloroideae in a Stepwise Manner.</title>
        <authorList>
            <person name="Henning P.M."/>
            <person name="Roalson E.H."/>
            <person name="Mir W."/>
            <person name="McCubbin A.G."/>
            <person name="Shore J.S."/>
        </authorList>
    </citation>
    <scope>NUCLEOTIDE SEQUENCE</scope>
    <source>
        <strain evidence="2">F60SS</strain>
    </source>
</reference>
<feature type="compositionally biased region" description="Basic and acidic residues" evidence="1">
    <location>
        <begin position="8"/>
        <end position="20"/>
    </location>
</feature>
<gene>
    <name evidence="2" type="ORF">Tsubulata_049655</name>
</gene>
<accession>A0A9Q0FN51</accession>
<sequence>MVTTPTHKPPDPPPDIRDTEISEAFVPRPSFLETLMRDQERARARQPSVDLIEAQVVRMEFVKGNRLHPSFELEKEYFKQLCAPWRESLILKLLGRDIGYKALYSRLVHLWKLVGRFELLDLGHGERMEQDREVAPITDFGDWMIARQIRRPPRNKPPAAESHSTGPSNGNRFAALSYEQMVDEGNRGQPSMLKVSDVMRVNNPRPKHVRAKASPGPFSFFASPKEQPNTSSQKEPASSPAQVGPSQSGSEAILKPVPTRGKSKISRGPSSAPLVSSSPPLVSPVSSSLPPMAPSSSSTVGLPPSPPLVFGLAAFNPKASSAVLEPKPPDDAVDGNEPRFSSVCPPPGSPLESFVEASDQLSNPMDA</sequence>
<name>A0A9Q0FN51_9ROSI</name>
<feature type="region of interest" description="Disordered" evidence="1">
    <location>
        <begin position="152"/>
        <end position="172"/>
    </location>
</feature>
<reference evidence="2" key="1">
    <citation type="submission" date="2022-02" db="EMBL/GenBank/DDBJ databases">
        <authorList>
            <person name="Henning P.M."/>
            <person name="McCubbin A.G."/>
            <person name="Shore J.S."/>
        </authorList>
    </citation>
    <scope>NUCLEOTIDE SEQUENCE</scope>
    <source>
        <strain evidence="2">F60SS</strain>
        <tissue evidence="2">Leaves</tissue>
    </source>
</reference>
<dbReference type="OrthoDB" id="966987at2759"/>
<organism evidence="2 3">
    <name type="scientific">Turnera subulata</name>
    <dbReference type="NCBI Taxonomy" id="218843"/>
    <lineage>
        <taxon>Eukaryota</taxon>
        <taxon>Viridiplantae</taxon>
        <taxon>Streptophyta</taxon>
        <taxon>Embryophyta</taxon>
        <taxon>Tracheophyta</taxon>
        <taxon>Spermatophyta</taxon>
        <taxon>Magnoliopsida</taxon>
        <taxon>eudicotyledons</taxon>
        <taxon>Gunneridae</taxon>
        <taxon>Pentapetalae</taxon>
        <taxon>rosids</taxon>
        <taxon>fabids</taxon>
        <taxon>Malpighiales</taxon>
        <taxon>Passifloraceae</taxon>
        <taxon>Turnera</taxon>
    </lineage>
</organism>
<feature type="region of interest" description="Disordered" evidence="1">
    <location>
        <begin position="1"/>
        <end position="20"/>
    </location>
</feature>
<keyword evidence="3" id="KW-1185">Reference proteome</keyword>
<feature type="compositionally biased region" description="Polar residues" evidence="1">
    <location>
        <begin position="162"/>
        <end position="171"/>
    </location>
</feature>
<feature type="region of interest" description="Disordered" evidence="1">
    <location>
        <begin position="207"/>
        <end position="303"/>
    </location>
</feature>
<protein>
    <recommendedName>
        <fullName evidence="4">DUF4283 domain-containing protein</fullName>
    </recommendedName>
</protein>
<comment type="caution">
    <text evidence="2">The sequence shown here is derived from an EMBL/GenBank/DDBJ whole genome shotgun (WGS) entry which is preliminary data.</text>
</comment>
<feature type="compositionally biased region" description="Low complexity" evidence="1">
    <location>
        <begin position="269"/>
        <end position="298"/>
    </location>
</feature>
<feature type="compositionally biased region" description="Polar residues" evidence="1">
    <location>
        <begin position="226"/>
        <end position="250"/>
    </location>
</feature>
<evidence type="ECO:0000256" key="1">
    <source>
        <dbReference type="SAM" id="MobiDB-lite"/>
    </source>
</evidence>
<dbReference type="EMBL" id="JAKUCV010004688">
    <property type="protein sequence ID" value="KAJ4834507.1"/>
    <property type="molecule type" value="Genomic_DNA"/>
</dbReference>
<dbReference type="AlphaFoldDB" id="A0A9Q0FN51"/>
<evidence type="ECO:0008006" key="4">
    <source>
        <dbReference type="Google" id="ProtNLM"/>
    </source>
</evidence>
<dbReference type="Proteomes" id="UP001141552">
    <property type="component" value="Unassembled WGS sequence"/>
</dbReference>
<proteinExistence type="predicted"/>
<evidence type="ECO:0000313" key="2">
    <source>
        <dbReference type="EMBL" id="KAJ4834507.1"/>
    </source>
</evidence>
<feature type="region of interest" description="Disordered" evidence="1">
    <location>
        <begin position="321"/>
        <end position="367"/>
    </location>
</feature>